<comment type="similarity">
    <text evidence="2">Belongs to the Nudix hydrolase family.</text>
</comment>
<dbReference type="InterPro" id="IPR000086">
    <property type="entry name" value="NUDIX_hydrolase_dom"/>
</dbReference>
<dbReference type="InterPro" id="IPR020084">
    <property type="entry name" value="NUDIX_hydrolase_CS"/>
</dbReference>
<evidence type="ECO:0000259" key="3">
    <source>
        <dbReference type="PROSITE" id="PS51462"/>
    </source>
</evidence>
<keyword evidence="5" id="KW-1185">Reference proteome</keyword>
<dbReference type="CDD" id="cd04673">
    <property type="entry name" value="NUDIX_ADPRase"/>
    <property type="match status" value="1"/>
</dbReference>
<sequence>MTESIESSKAYPNQPKLAVGAVVFKDQEILLVKRGNAPAKGIWAIPGGSVKLGETLNQAAQREVLEETGITIKAGEPVYSFESIEYDEKGAVKFHYYIVDMEAEYLDGDVIPGDDADDAAWVSADDLKNLNVNQKTLELLQQKYSFG</sequence>
<dbReference type="PRINTS" id="PR00502">
    <property type="entry name" value="NUDIXFAMILY"/>
</dbReference>
<accession>A0A1W1HEY7</accession>
<dbReference type="Pfam" id="PF00293">
    <property type="entry name" value="NUDIX"/>
    <property type="match status" value="1"/>
</dbReference>
<dbReference type="PROSITE" id="PS00893">
    <property type="entry name" value="NUDIX_BOX"/>
    <property type="match status" value="1"/>
</dbReference>
<dbReference type="RefSeq" id="WP_080809619.1">
    <property type="nucleotide sequence ID" value="NZ_LT828569.1"/>
</dbReference>
<dbReference type="InterPro" id="IPR015797">
    <property type="entry name" value="NUDIX_hydrolase-like_dom_sf"/>
</dbReference>
<dbReference type="STRING" id="1246637.MTBBW1_2540010"/>
<dbReference type="PANTHER" id="PTHR43736:SF1">
    <property type="entry name" value="DIHYDRONEOPTERIN TRIPHOSPHATE DIPHOSPHATASE"/>
    <property type="match status" value="1"/>
</dbReference>
<dbReference type="EMBL" id="FWEV01000173">
    <property type="protein sequence ID" value="SLM30942.1"/>
    <property type="molecule type" value="Genomic_DNA"/>
</dbReference>
<gene>
    <name evidence="4" type="ORF">MTBBW1_2540010</name>
</gene>
<evidence type="ECO:0000256" key="1">
    <source>
        <dbReference type="ARBA" id="ARBA00022801"/>
    </source>
</evidence>
<protein>
    <submittedName>
        <fullName evidence="4">NUDIX hydrolase</fullName>
    </submittedName>
</protein>
<evidence type="ECO:0000313" key="5">
    <source>
        <dbReference type="Proteomes" id="UP000191931"/>
    </source>
</evidence>
<keyword evidence="1 2" id="KW-0378">Hydrolase</keyword>
<proteinExistence type="inferred from homology"/>
<dbReference type="PANTHER" id="PTHR43736">
    <property type="entry name" value="ADP-RIBOSE PYROPHOSPHATASE"/>
    <property type="match status" value="1"/>
</dbReference>
<evidence type="ECO:0000313" key="4">
    <source>
        <dbReference type="EMBL" id="SLM30942.1"/>
    </source>
</evidence>
<reference evidence="4 5" key="1">
    <citation type="submission" date="2017-03" db="EMBL/GenBank/DDBJ databases">
        <authorList>
            <person name="Afonso C.L."/>
            <person name="Miller P.J."/>
            <person name="Scott M.A."/>
            <person name="Spackman E."/>
            <person name="Goraichik I."/>
            <person name="Dimitrov K.M."/>
            <person name="Suarez D.L."/>
            <person name="Swayne D.E."/>
        </authorList>
    </citation>
    <scope>NUCLEOTIDE SEQUENCE [LARGE SCALE GENOMIC DNA]</scope>
    <source>
        <strain evidence="4">PRJEB14757</strain>
    </source>
</reference>
<evidence type="ECO:0000256" key="2">
    <source>
        <dbReference type="RuleBase" id="RU003476"/>
    </source>
</evidence>
<dbReference type="SUPFAM" id="SSF55811">
    <property type="entry name" value="Nudix"/>
    <property type="match status" value="1"/>
</dbReference>
<dbReference type="OrthoDB" id="9761969at2"/>
<feature type="domain" description="Nudix hydrolase" evidence="3">
    <location>
        <begin position="14"/>
        <end position="144"/>
    </location>
</feature>
<dbReference type="GO" id="GO:0016787">
    <property type="term" value="F:hydrolase activity"/>
    <property type="evidence" value="ECO:0007669"/>
    <property type="project" value="UniProtKB-KW"/>
</dbReference>
<dbReference type="InterPro" id="IPR020476">
    <property type="entry name" value="Nudix_hydrolase"/>
</dbReference>
<organism evidence="4 5">
    <name type="scientific">Desulfamplus magnetovallimortis</name>
    <dbReference type="NCBI Taxonomy" id="1246637"/>
    <lineage>
        <taxon>Bacteria</taxon>
        <taxon>Pseudomonadati</taxon>
        <taxon>Thermodesulfobacteriota</taxon>
        <taxon>Desulfobacteria</taxon>
        <taxon>Desulfobacterales</taxon>
        <taxon>Desulfobacteraceae</taxon>
        <taxon>Desulfamplus</taxon>
    </lineage>
</organism>
<dbReference type="AlphaFoldDB" id="A0A1W1HEY7"/>
<dbReference type="Gene3D" id="3.90.79.10">
    <property type="entry name" value="Nucleoside Triphosphate Pyrophosphohydrolase"/>
    <property type="match status" value="1"/>
</dbReference>
<dbReference type="Proteomes" id="UP000191931">
    <property type="component" value="Unassembled WGS sequence"/>
</dbReference>
<dbReference type="PROSITE" id="PS51462">
    <property type="entry name" value="NUDIX"/>
    <property type="match status" value="1"/>
</dbReference>
<name>A0A1W1HEY7_9BACT</name>